<proteinExistence type="inferred from homology"/>
<evidence type="ECO:0000256" key="9">
    <source>
        <dbReference type="ARBA" id="ARBA00022898"/>
    </source>
</evidence>
<dbReference type="GO" id="GO:0016853">
    <property type="term" value="F:isomerase activity"/>
    <property type="evidence" value="ECO:0007669"/>
    <property type="project" value="UniProtKB-KW"/>
</dbReference>
<dbReference type="EMBL" id="VYXP01000003">
    <property type="protein sequence ID" value="KAA9132707.1"/>
    <property type="molecule type" value="Genomic_DNA"/>
</dbReference>
<keyword evidence="7" id="KW-0949">S-adenosyl-L-methionine</keyword>
<keyword evidence="12" id="KW-0413">Isomerase</keyword>
<dbReference type="RefSeq" id="WP_150863429.1">
    <property type="nucleotide sequence ID" value="NZ_VYXP01000003.1"/>
</dbReference>
<keyword evidence="6 14" id="KW-0004">4Fe-4S</keyword>
<evidence type="ECO:0000256" key="1">
    <source>
        <dbReference type="ARBA" id="ARBA00001352"/>
    </source>
</evidence>
<comment type="cofactor">
    <cofactor evidence="3">
        <name>[4Fe-4S] cluster</name>
        <dbReference type="ChEBI" id="CHEBI:49883"/>
    </cofactor>
</comment>
<evidence type="ECO:0000256" key="12">
    <source>
        <dbReference type="ARBA" id="ARBA00023235"/>
    </source>
</evidence>
<evidence type="ECO:0000256" key="8">
    <source>
        <dbReference type="ARBA" id="ARBA00022723"/>
    </source>
</evidence>
<dbReference type="InterPro" id="IPR013785">
    <property type="entry name" value="Aldolase_TIM"/>
</dbReference>
<keyword evidence="11 14" id="KW-0411">Iron-sulfur</keyword>
<evidence type="ECO:0000256" key="13">
    <source>
        <dbReference type="ARBA" id="ARBA00030756"/>
    </source>
</evidence>
<dbReference type="CDD" id="cd01335">
    <property type="entry name" value="Radical_SAM"/>
    <property type="match status" value="1"/>
</dbReference>
<keyword evidence="18" id="KW-1185">Reference proteome</keyword>
<dbReference type="Pfam" id="PF04055">
    <property type="entry name" value="Radical_SAM"/>
    <property type="match status" value="1"/>
</dbReference>
<dbReference type="PANTHER" id="PTHR30538">
    <property type="entry name" value="LYSINE 2,3-AMINOMUTASE-RELATED"/>
    <property type="match status" value="1"/>
</dbReference>
<keyword evidence="9 15" id="KW-0663">Pyridoxal phosphate</keyword>
<dbReference type="InterPro" id="IPR007197">
    <property type="entry name" value="rSAM"/>
</dbReference>
<evidence type="ECO:0000256" key="4">
    <source>
        <dbReference type="ARBA" id="ARBA00008703"/>
    </source>
</evidence>
<evidence type="ECO:0000313" key="18">
    <source>
        <dbReference type="Proteomes" id="UP000325372"/>
    </source>
</evidence>
<evidence type="ECO:0000256" key="15">
    <source>
        <dbReference type="PIRSR" id="PIRSR603739-50"/>
    </source>
</evidence>
<accession>A0A5N0TF12</accession>
<evidence type="ECO:0000256" key="11">
    <source>
        <dbReference type="ARBA" id="ARBA00023014"/>
    </source>
</evidence>
<sequence>MPNSPTSLTLHSGTDWKRQLADVVRDGDTLLCALGLTPEQVGFSAAACRGFRLKVPWDFVRRMRHGDPDDPLLRQVLATGDELLDAPGFGDDPTGEAEGAVARAGILHKYRGRVLLVVAGGCAVNCRYCFRRHFPYDSNRVGRKDWAQALDYVAAAPDIHEVILSGGDPLVADDPALEDLCATIADIHHVRRIRVHTRLPIVLPARVTDRLLAALSPAGVQTVFVVHANHAREIDDGVGQAFQRILDAGMTLLNQSVLLAGVNDDIDTLAELSETLFAHGALPYYLHVLDRVTGAAHFDLPESRALALHAGLRKALPGYLVPRLVREVAGEASKTPLA</sequence>
<dbReference type="GO" id="GO:0051539">
    <property type="term" value="F:4 iron, 4 sulfur cluster binding"/>
    <property type="evidence" value="ECO:0007669"/>
    <property type="project" value="UniProtKB-KW"/>
</dbReference>
<feature type="domain" description="Radical SAM core" evidence="16">
    <location>
        <begin position="108"/>
        <end position="331"/>
    </location>
</feature>
<organism evidence="17 18">
    <name type="scientific">Marinihelvus fidelis</name>
    <dbReference type="NCBI Taxonomy" id="2613842"/>
    <lineage>
        <taxon>Bacteria</taxon>
        <taxon>Pseudomonadati</taxon>
        <taxon>Pseudomonadota</taxon>
        <taxon>Gammaproteobacteria</taxon>
        <taxon>Chromatiales</taxon>
        <taxon>Wenzhouxiangellaceae</taxon>
        <taxon>Marinihelvus</taxon>
    </lineage>
</organism>
<dbReference type="SFLD" id="SFLDS00029">
    <property type="entry name" value="Radical_SAM"/>
    <property type="match status" value="1"/>
</dbReference>
<dbReference type="SUPFAM" id="SSF102114">
    <property type="entry name" value="Radical SAM enzymes"/>
    <property type="match status" value="1"/>
</dbReference>
<dbReference type="NCBIfam" id="TIGR03821">
    <property type="entry name" value="EFP_modif_epmB"/>
    <property type="match status" value="1"/>
</dbReference>
<comment type="similarity">
    <text evidence="4">Belongs to the radical SAM superfamily. KamA family.</text>
</comment>
<dbReference type="GO" id="GO:0046872">
    <property type="term" value="F:metal ion binding"/>
    <property type="evidence" value="ECO:0007669"/>
    <property type="project" value="UniProtKB-KW"/>
</dbReference>
<comment type="caution">
    <text evidence="17">The sequence shown here is derived from an EMBL/GenBank/DDBJ whole genome shotgun (WGS) entry which is preliminary data.</text>
</comment>
<evidence type="ECO:0000313" key="17">
    <source>
        <dbReference type="EMBL" id="KAA9132707.1"/>
    </source>
</evidence>
<comment type="catalytic activity">
    <reaction evidence="1">
        <text>L-lysine = D-beta-lysine</text>
        <dbReference type="Rhea" id="RHEA:44148"/>
        <dbReference type="ChEBI" id="CHEBI:32551"/>
        <dbReference type="ChEBI" id="CHEBI:84138"/>
    </reaction>
</comment>
<keyword evidence="10" id="KW-0408">Iron</keyword>
<feature type="modified residue" description="N6-(pyridoxal phosphate)lysine" evidence="15">
    <location>
        <position position="334"/>
    </location>
</feature>
<dbReference type="InterPro" id="IPR003739">
    <property type="entry name" value="Lys_aminomutase/Glu_NH3_mut"/>
</dbReference>
<keyword evidence="8 14" id="KW-0479">Metal-binding</keyword>
<reference evidence="17 18" key="1">
    <citation type="submission" date="2019-09" db="EMBL/GenBank/DDBJ databases">
        <title>Wenzhouxiangella sp. Genome sequencing and assembly.</title>
        <authorList>
            <person name="Zhang R."/>
        </authorList>
    </citation>
    <scope>NUCLEOTIDE SEQUENCE [LARGE SCALE GENOMIC DNA]</scope>
    <source>
        <strain evidence="17 18">W260</strain>
    </source>
</reference>
<dbReference type="PROSITE" id="PS51918">
    <property type="entry name" value="RADICAL_SAM"/>
    <property type="match status" value="1"/>
</dbReference>
<dbReference type="Proteomes" id="UP000325372">
    <property type="component" value="Unassembled WGS sequence"/>
</dbReference>
<dbReference type="InterPro" id="IPR022462">
    <property type="entry name" value="EpmB"/>
</dbReference>
<dbReference type="SFLD" id="SFLDF00314">
    <property type="entry name" value="L-lysine_2_3-aminomutase_(yjeK"/>
    <property type="match status" value="1"/>
</dbReference>
<evidence type="ECO:0000259" key="16">
    <source>
        <dbReference type="PROSITE" id="PS51918"/>
    </source>
</evidence>
<evidence type="ECO:0000256" key="2">
    <source>
        <dbReference type="ARBA" id="ARBA00001933"/>
    </source>
</evidence>
<feature type="binding site" evidence="14">
    <location>
        <position position="129"/>
    </location>
    <ligand>
        <name>[4Fe-4S] cluster</name>
        <dbReference type="ChEBI" id="CHEBI:49883"/>
        <note>4Fe-4S-S-AdoMet</note>
    </ligand>
</feature>
<evidence type="ECO:0000256" key="6">
    <source>
        <dbReference type="ARBA" id="ARBA00022485"/>
    </source>
</evidence>
<evidence type="ECO:0000256" key="3">
    <source>
        <dbReference type="ARBA" id="ARBA00001966"/>
    </source>
</evidence>
<evidence type="ECO:0000256" key="10">
    <source>
        <dbReference type="ARBA" id="ARBA00023004"/>
    </source>
</evidence>
<dbReference type="InterPro" id="IPR058240">
    <property type="entry name" value="rSAM_sf"/>
</dbReference>
<feature type="binding site" evidence="14">
    <location>
        <position position="122"/>
    </location>
    <ligand>
        <name>[4Fe-4S] cluster</name>
        <dbReference type="ChEBI" id="CHEBI:49883"/>
        <note>4Fe-4S-S-AdoMet</note>
    </ligand>
</feature>
<dbReference type="Gene3D" id="3.20.20.70">
    <property type="entry name" value="Aldolase class I"/>
    <property type="match status" value="1"/>
</dbReference>
<evidence type="ECO:0000256" key="14">
    <source>
        <dbReference type="PIRSR" id="PIRSR004911-1"/>
    </source>
</evidence>
<gene>
    <name evidence="17" type="primary">epmB</name>
    <name evidence="17" type="ORF">F3N42_05700</name>
</gene>
<protein>
    <recommendedName>
        <fullName evidence="5">L-lysine 2,3-aminomutase</fullName>
    </recommendedName>
    <alternativeName>
        <fullName evidence="13">EF-P post-translational modification enzyme B</fullName>
    </alternativeName>
</protein>
<evidence type="ECO:0000256" key="5">
    <source>
        <dbReference type="ARBA" id="ARBA00022363"/>
    </source>
</evidence>
<dbReference type="PIRSF" id="PIRSF004911">
    <property type="entry name" value="DUF160"/>
    <property type="match status" value="1"/>
</dbReference>
<dbReference type="PANTHER" id="PTHR30538:SF1">
    <property type="entry name" value="L-LYSINE 2,3-AMINOMUTASE"/>
    <property type="match status" value="1"/>
</dbReference>
<dbReference type="AlphaFoldDB" id="A0A5N0TF12"/>
<name>A0A5N0TF12_9GAMM</name>
<dbReference type="SFLD" id="SFLDG01070">
    <property type="entry name" value="PLP-dependent"/>
    <property type="match status" value="1"/>
</dbReference>
<comment type="cofactor">
    <cofactor evidence="2 15">
        <name>pyridoxal 5'-phosphate</name>
        <dbReference type="ChEBI" id="CHEBI:597326"/>
    </cofactor>
</comment>
<dbReference type="NCBIfam" id="TIGR00238">
    <property type="entry name" value="KamA family radical SAM protein"/>
    <property type="match status" value="1"/>
</dbReference>
<feature type="binding site" evidence="14">
    <location>
        <position position="126"/>
    </location>
    <ligand>
        <name>[4Fe-4S] cluster</name>
        <dbReference type="ChEBI" id="CHEBI:49883"/>
        <note>4Fe-4S-S-AdoMet</note>
    </ligand>
</feature>
<evidence type="ECO:0000256" key="7">
    <source>
        <dbReference type="ARBA" id="ARBA00022691"/>
    </source>
</evidence>